<feature type="region of interest" description="Disordered" evidence="1">
    <location>
        <begin position="368"/>
        <end position="398"/>
    </location>
</feature>
<feature type="transmembrane region" description="Helical" evidence="2">
    <location>
        <begin position="16"/>
        <end position="41"/>
    </location>
</feature>
<dbReference type="AlphaFoldDB" id="A0AAN7J774"/>
<organism evidence="3 4">
    <name type="scientific">Quercus rubra</name>
    <name type="common">Northern red oak</name>
    <name type="synonym">Quercus borealis</name>
    <dbReference type="NCBI Taxonomy" id="3512"/>
    <lineage>
        <taxon>Eukaryota</taxon>
        <taxon>Viridiplantae</taxon>
        <taxon>Streptophyta</taxon>
        <taxon>Embryophyta</taxon>
        <taxon>Tracheophyta</taxon>
        <taxon>Spermatophyta</taxon>
        <taxon>Magnoliopsida</taxon>
        <taxon>eudicotyledons</taxon>
        <taxon>Gunneridae</taxon>
        <taxon>Pentapetalae</taxon>
        <taxon>rosids</taxon>
        <taxon>fabids</taxon>
        <taxon>Fagales</taxon>
        <taxon>Fagaceae</taxon>
        <taxon>Quercus</taxon>
    </lineage>
</organism>
<dbReference type="EMBL" id="JAXUIC010000002">
    <property type="protein sequence ID" value="KAK4600627.1"/>
    <property type="molecule type" value="Genomic_DNA"/>
</dbReference>
<feature type="compositionally biased region" description="Polar residues" evidence="1">
    <location>
        <begin position="388"/>
        <end position="397"/>
    </location>
</feature>
<keyword evidence="4" id="KW-1185">Reference proteome</keyword>
<evidence type="ECO:0000313" key="3">
    <source>
        <dbReference type="EMBL" id="KAK4600627.1"/>
    </source>
</evidence>
<feature type="compositionally biased region" description="Polar residues" evidence="1">
    <location>
        <begin position="368"/>
        <end position="379"/>
    </location>
</feature>
<accession>A0AAN7J774</accession>
<evidence type="ECO:0000313" key="4">
    <source>
        <dbReference type="Proteomes" id="UP001324115"/>
    </source>
</evidence>
<name>A0AAN7J774_QUERU</name>
<evidence type="ECO:0000256" key="1">
    <source>
        <dbReference type="SAM" id="MobiDB-lite"/>
    </source>
</evidence>
<dbReference type="Proteomes" id="UP001324115">
    <property type="component" value="Unassembled WGS sequence"/>
</dbReference>
<evidence type="ECO:0000256" key="2">
    <source>
        <dbReference type="SAM" id="Phobius"/>
    </source>
</evidence>
<protein>
    <submittedName>
        <fullName evidence="3">Uncharacterized protein</fullName>
    </submittedName>
</protein>
<keyword evidence="2" id="KW-0472">Membrane</keyword>
<sequence>MTQQQVMFHWLNVSSLASYGFLCGLLSTSLLVIITVMVQALHKLYNIQKSAMQEIRIYSQAQILACNSKGFVLLDDRYRGSVLDEKHLRPTYATGQAYKDESLSLSLHPFYALDHKGCGSECINSRGVETLQTAQSKPIRNFDLEKLPEDCMDESEYQIEPNSSKMSDENSILLKRTTNADGDSSVKENLSAIQMGSPSLKQIYPKTNISILSENGQEIIQNCDRVSEDKAYRNEIKRFTLSFLSPNNTSENKTSQDFPRKYLPAGAKSDLCQYSMPIEKPTVLHQGFVNFMTQKYNTLDSGEDSLQKIPALANGHIVEGFFPENPVICSQGSSTLDSVQHDSTYCKGFAIQRSLSLKSNSISGKQDLNSFPLSSQTSTYHKDENQNDSDNGSNSVHSHYMKSCKEKNIIIQLEDSPGPGDGCCEAVRTSHGGGQAVQSECEEVPQVIKDGLKVLVSSTHSDSEVKHVESSMYSNSKCNNVAVSEKPVFGREGNDNIVDKSPQDEAFDSIAAEILLSMAPSTAQVDIQMHGTQTKVELHKASEENMISDKTWNPCQRRRANYCQDSESESLKWVKTVNRRRTARRPR</sequence>
<keyword evidence="2" id="KW-1133">Transmembrane helix</keyword>
<proteinExistence type="predicted"/>
<gene>
    <name evidence="3" type="ORF">RGQ29_010326</name>
</gene>
<reference evidence="3 4" key="1">
    <citation type="journal article" date="2023" name="G3 (Bethesda)">
        <title>A haplotype-resolved chromosome-scale genome for Quercus rubra L. provides insights into the genetics of adaptive traits for red oak species.</title>
        <authorList>
            <person name="Kapoor B."/>
            <person name="Jenkins J."/>
            <person name="Schmutz J."/>
            <person name="Zhebentyayeva T."/>
            <person name="Kuelheim C."/>
            <person name="Coggeshall M."/>
            <person name="Heim C."/>
            <person name="Lasky J.R."/>
            <person name="Leites L."/>
            <person name="Islam-Faridi N."/>
            <person name="Romero-Severson J."/>
            <person name="DeLeo V.L."/>
            <person name="Lucas S.M."/>
            <person name="Lazic D."/>
            <person name="Gailing O."/>
            <person name="Carlson J."/>
            <person name="Staton M."/>
        </authorList>
    </citation>
    <scope>NUCLEOTIDE SEQUENCE [LARGE SCALE GENOMIC DNA]</scope>
    <source>
        <strain evidence="3">Pseudo-F2</strain>
    </source>
</reference>
<keyword evidence="2" id="KW-0812">Transmembrane</keyword>
<comment type="caution">
    <text evidence="3">The sequence shown here is derived from an EMBL/GenBank/DDBJ whole genome shotgun (WGS) entry which is preliminary data.</text>
</comment>